<keyword evidence="5 7" id="KW-1133">Transmembrane helix</keyword>
<keyword evidence="4 7" id="KW-0812">Transmembrane</keyword>
<dbReference type="Proteomes" id="UP000547510">
    <property type="component" value="Unassembled WGS sequence"/>
</dbReference>
<comment type="subcellular location">
    <subcellularLocation>
        <location evidence="1 7">Cell membrane</location>
        <topology evidence="1 7">Multi-pass membrane protein</topology>
    </subcellularLocation>
</comment>
<evidence type="ECO:0000256" key="4">
    <source>
        <dbReference type="ARBA" id="ARBA00022692"/>
    </source>
</evidence>
<protein>
    <submittedName>
        <fullName evidence="9">ABC-type dipeptide/oligopeptide/nickel transport system permease subunit</fullName>
    </submittedName>
</protein>
<sequence length="275" mass="28091">MSVPVRVPEVRARSSLRRVLTGLAAAVVAVVLGVAVFGPALAADPELIVGLPYTGPSAANPLGTDHSGRDVLDRVLAGGQPLLLVPIVATVLATLLGLVLGAVGGYFGGVADAVVSRLDNLLLGLPPVLVLLVLLHGWGYGAATMTVVVVLTGTPFVSRVTRAETMRAVEDGYVVAAYATGDSHLSVIVREILPNIVRPVLADFGTRLAIAVTLTAAAGFLGFGSSGPNWGAMISQNVEGIRLTPWGVAVPAVLLGVLTVAANLGLDRVVGRVLR</sequence>
<feature type="transmembrane region" description="Helical" evidence="7">
    <location>
        <begin position="246"/>
        <end position="266"/>
    </location>
</feature>
<dbReference type="GO" id="GO:0055085">
    <property type="term" value="P:transmembrane transport"/>
    <property type="evidence" value="ECO:0007669"/>
    <property type="project" value="InterPro"/>
</dbReference>
<evidence type="ECO:0000313" key="10">
    <source>
        <dbReference type="Proteomes" id="UP000547510"/>
    </source>
</evidence>
<feature type="transmembrane region" description="Helical" evidence="7">
    <location>
        <begin position="208"/>
        <end position="226"/>
    </location>
</feature>
<name>A0A841CCL5_9PSEU</name>
<comment type="similarity">
    <text evidence="7">Belongs to the binding-protein-dependent transport system permease family.</text>
</comment>
<dbReference type="AlphaFoldDB" id="A0A841CCL5"/>
<evidence type="ECO:0000256" key="7">
    <source>
        <dbReference type="RuleBase" id="RU363032"/>
    </source>
</evidence>
<dbReference type="InterPro" id="IPR035906">
    <property type="entry name" value="MetI-like_sf"/>
</dbReference>
<dbReference type="PROSITE" id="PS51318">
    <property type="entry name" value="TAT"/>
    <property type="match status" value="1"/>
</dbReference>
<gene>
    <name evidence="9" type="ORF">FHS29_000325</name>
</gene>
<dbReference type="InterPro" id="IPR006311">
    <property type="entry name" value="TAT_signal"/>
</dbReference>
<evidence type="ECO:0000256" key="2">
    <source>
        <dbReference type="ARBA" id="ARBA00022448"/>
    </source>
</evidence>
<keyword evidence="2 7" id="KW-0813">Transport</keyword>
<dbReference type="Pfam" id="PF00528">
    <property type="entry name" value="BPD_transp_1"/>
    <property type="match status" value="1"/>
</dbReference>
<feature type="transmembrane region" description="Helical" evidence="7">
    <location>
        <begin position="118"/>
        <end position="134"/>
    </location>
</feature>
<dbReference type="GO" id="GO:0005886">
    <property type="term" value="C:plasma membrane"/>
    <property type="evidence" value="ECO:0007669"/>
    <property type="project" value="UniProtKB-SubCell"/>
</dbReference>
<dbReference type="PANTHER" id="PTHR43386">
    <property type="entry name" value="OLIGOPEPTIDE TRANSPORT SYSTEM PERMEASE PROTEIN APPC"/>
    <property type="match status" value="1"/>
</dbReference>
<dbReference type="InterPro" id="IPR000515">
    <property type="entry name" value="MetI-like"/>
</dbReference>
<evidence type="ECO:0000256" key="3">
    <source>
        <dbReference type="ARBA" id="ARBA00022475"/>
    </source>
</evidence>
<dbReference type="PROSITE" id="PS50928">
    <property type="entry name" value="ABC_TM1"/>
    <property type="match status" value="1"/>
</dbReference>
<accession>A0A841CCL5</accession>
<evidence type="ECO:0000256" key="6">
    <source>
        <dbReference type="ARBA" id="ARBA00023136"/>
    </source>
</evidence>
<keyword evidence="10" id="KW-1185">Reference proteome</keyword>
<dbReference type="EMBL" id="JACHJN010000001">
    <property type="protein sequence ID" value="MBB5953755.1"/>
    <property type="molecule type" value="Genomic_DNA"/>
</dbReference>
<dbReference type="SUPFAM" id="SSF161098">
    <property type="entry name" value="MetI-like"/>
    <property type="match status" value="1"/>
</dbReference>
<dbReference type="InterPro" id="IPR050366">
    <property type="entry name" value="BP-dependent_transpt_permease"/>
</dbReference>
<evidence type="ECO:0000313" key="9">
    <source>
        <dbReference type="EMBL" id="MBB5953755.1"/>
    </source>
</evidence>
<feature type="domain" description="ABC transmembrane type-1" evidence="8">
    <location>
        <begin position="83"/>
        <end position="266"/>
    </location>
</feature>
<evidence type="ECO:0000256" key="5">
    <source>
        <dbReference type="ARBA" id="ARBA00022989"/>
    </source>
</evidence>
<dbReference type="Gene3D" id="1.10.3720.10">
    <property type="entry name" value="MetI-like"/>
    <property type="match status" value="1"/>
</dbReference>
<feature type="transmembrane region" description="Helical" evidence="7">
    <location>
        <begin position="82"/>
        <end position="106"/>
    </location>
</feature>
<dbReference type="CDD" id="cd06261">
    <property type="entry name" value="TM_PBP2"/>
    <property type="match status" value="1"/>
</dbReference>
<keyword evidence="6 7" id="KW-0472">Membrane</keyword>
<dbReference type="PANTHER" id="PTHR43386:SF25">
    <property type="entry name" value="PEPTIDE ABC TRANSPORTER PERMEASE PROTEIN"/>
    <property type="match status" value="1"/>
</dbReference>
<comment type="caution">
    <text evidence="9">The sequence shown here is derived from an EMBL/GenBank/DDBJ whole genome shotgun (WGS) entry which is preliminary data.</text>
</comment>
<evidence type="ECO:0000256" key="1">
    <source>
        <dbReference type="ARBA" id="ARBA00004651"/>
    </source>
</evidence>
<dbReference type="RefSeq" id="WP_184687522.1">
    <property type="nucleotide sequence ID" value="NZ_JACHJN010000001.1"/>
</dbReference>
<proteinExistence type="inferred from homology"/>
<organism evidence="9 10">
    <name type="scientific">Saccharothrix tamanrassetensis</name>
    <dbReference type="NCBI Taxonomy" id="1051531"/>
    <lineage>
        <taxon>Bacteria</taxon>
        <taxon>Bacillati</taxon>
        <taxon>Actinomycetota</taxon>
        <taxon>Actinomycetes</taxon>
        <taxon>Pseudonocardiales</taxon>
        <taxon>Pseudonocardiaceae</taxon>
        <taxon>Saccharothrix</taxon>
    </lineage>
</organism>
<keyword evidence="3" id="KW-1003">Cell membrane</keyword>
<evidence type="ECO:0000259" key="8">
    <source>
        <dbReference type="PROSITE" id="PS50928"/>
    </source>
</evidence>
<reference evidence="9 10" key="1">
    <citation type="submission" date="2020-08" db="EMBL/GenBank/DDBJ databases">
        <title>Genomic Encyclopedia of Type Strains, Phase III (KMG-III): the genomes of soil and plant-associated and newly described type strains.</title>
        <authorList>
            <person name="Whitman W."/>
        </authorList>
    </citation>
    <scope>NUCLEOTIDE SEQUENCE [LARGE SCALE GENOMIC DNA]</scope>
    <source>
        <strain evidence="9 10">CECT 8640</strain>
    </source>
</reference>